<dbReference type="PANTHER" id="PTHR10270:SF161">
    <property type="entry name" value="SEX-DETERMINING REGION Y PROTEIN"/>
    <property type="match status" value="1"/>
</dbReference>
<reference evidence="4" key="1">
    <citation type="journal article" date="2014" name="Front. Microbiol.">
        <title>High frequency of phylogenetically diverse reductive dehalogenase-homologous genes in deep subseafloor sedimentary metagenomes.</title>
        <authorList>
            <person name="Kawai M."/>
            <person name="Futagami T."/>
            <person name="Toyoda A."/>
            <person name="Takaki Y."/>
            <person name="Nishi S."/>
            <person name="Hori S."/>
            <person name="Arai W."/>
            <person name="Tsubouchi T."/>
            <person name="Morono Y."/>
            <person name="Uchiyama I."/>
            <person name="Ito T."/>
            <person name="Fujiyama A."/>
            <person name="Inagaki F."/>
            <person name="Takami H."/>
        </authorList>
    </citation>
    <scope>NUCLEOTIDE SEQUENCE</scope>
    <source>
        <strain evidence="4">Expedition CK06-06</strain>
    </source>
</reference>
<evidence type="ECO:0000256" key="1">
    <source>
        <dbReference type="ARBA" id="ARBA00023125"/>
    </source>
</evidence>
<evidence type="ECO:0000259" key="3">
    <source>
        <dbReference type="PROSITE" id="PS50118"/>
    </source>
</evidence>
<dbReference type="InterPro" id="IPR050140">
    <property type="entry name" value="SRY-related_HMG-box_TF-like"/>
</dbReference>
<feature type="domain" description="HMG box" evidence="3">
    <location>
        <begin position="1"/>
        <end position="56"/>
    </location>
</feature>
<dbReference type="AlphaFoldDB" id="X0TSW7"/>
<dbReference type="SUPFAM" id="SSF47095">
    <property type="entry name" value="HMG-box"/>
    <property type="match status" value="1"/>
</dbReference>
<dbReference type="GO" id="GO:0001228">
    <property type="term" value="F:DNA-binding transcription activator activity, RNA polymerase II-specific"/>
    <property type="evidence" value="ECO:0007669"/>
    <property type="project" value="TreeGrafter"/>
</dbReference>
<dbReference type="GO" id="GO:0005634">
    <property type="term" value="C:nucleus"/>
    <property type="evidence" value="ECO:0007669"/>
    <property type="project" value="TreeGrafter"/>
</dbReference>
<comment type="caution">
    <text evidence="4">The sequence shown here is derived from an EMBL/GenBank/DDBJ whole genome shotgun (WGS) entry which is preliminary data.</text>
</comment>
<accession>X0TSW7</accession>
<dbReference type="EMBL" id="BARS01007165">
    <property type="protein sequence ID" value="GAF79235.1"/>
    <property type="molecule type" value="Genomic_DNA"/>
</dbReference>
<dbReference type="Gene3D" id="1.10.30.10">
    <property type="entry name" value="High mobility group box domain"/>
    <property type="match status" value="1"/>
</dbReference>
<dbReference type="Pfam" id="PF00505">
    <property type="entry name" value="HMG_box"/>
    <property type="match status" value="1"/>
</dbReference>
<evidence type="ECO:0000313" key="4">
    <source>
        <dbReference type="EMBL" id="GAF79235.1"/>
    </source>
</evidence>
<keyword evidence="1" id="KW-0238">DNA-binding</keyword>
<protein>
    <recommendedName>
        <fullName evidence="3">HMG box domain-containing protein</fullName>
    </recommendedName>
</protein>
<organism evidence="4">
    <name type="scientific">marine sediment metagenome</name>
    <dbReference type="NCBI Taxonomy" id="412755"/>
    <lineage>
        <taxon>unclassified sequences</taxon>
        <taxon>metagenomes</taxon>
        <taxon>ecological metagenomes</taxon>
    </lineage>
</organism>
<dbReference type="InterPro" id="IPR036910">
    <property type="entry name" value="HMG_box_dom_sf"/>
</dbReference>
<proteinExistence type="predicted"/>
<dbReference type="GO" id="GO:0030154">
    <property type="term" value="P:cell differentiation"/>
    <property type="evidence" value="ECO:0007669"/>
    <property type="project" value="TreeGrafter"/>
</dbReference>
<evidence type="ECO:0000256" key="2">
    <source>
        <dbReference type="ARBA" id="ARBA00023163"/>
    </source>
</evidence>
<name>X0TSW7_9ZZZZ</name>
<sequence length="56" mass="6709">MSAFLRYSKCHRKKVKKENPDVDNTDISRLLGYKWNNATSEREKEPFVTKEFQESK</sequence>
<dbReference type="GO" id="GO:0000978">
    <property type="term" value="F:RNA polymerase II cis-regulatory region sequence-specific DNA binding"/>
    <property type="evidence" value="ECO:0007669"/>
    <property type="project" value="TreeGrafter"/>
</dbReference>
<dbReference type="InterPro" id="IPR009071">
    <property type="entry name" value="HMG_box_dom"/>
</dbReference>
<dbReference type="PANTHER" id="PTHR10270">
    <property type="entry name" value="SOX TRANSCRIPTION FACTOR"/>
    <property type="match status" value="1"/>
</dbReference>
<dbReference type="PROSITE" id="PS50118">
    <property type="entry name" value="HMG_BOX_2"/>
    <property type="match status" value="1"/>
</dbReference>
<keyword evidence="2" id="KW-0804">Transcription</keyword>
<gene>
    <name evidence="4" type="ORF">S01H1_13849</name>
</gene>